<dbReference type="Gene3D" id="3.40.50.300">
    <property type="entry name" value="P-loop containing nucleotide triphosphate hydrolases"/>
    <property type="match status" value="1"/>
</dbReference>
<dbReference type="PANTHER" id="PTHR48102">
    <property type="entry name" value="ATP-DEPENDENT CLP PROTEASE ATP-BINDING SUBUNIT CLPX-LIKE, MITOCHONDRIAL-RELATED"/>
    <property type="match status" value="1"/>
</dbReference>
<reference evidence="9 10" key="1">
    <citation type="submission" date="2015-10" db="EMBL/GenBank/DDBJ databases">
        <title>Corynebacteirum lowii and Corynebacterium oculi species nova, derived from human clinical disease and and emended description of Corynebacterium mastiditis.</title>
        <authorList>
            <person name="Bernard K."/>
            <person name="Pacheco A.L."/>
            <person name="Mcdougall C."/>
            <person name="Burtx T."/>
            <person name="Weibe D."/>
            <person name="Tyler S."/>
            <person name="Olson A.B."/>
            <person name="Cnockaert M."/>
            <person name="Eguchi H."/>
            <person name="Kuwahara T."/>
            <person name="Nakayama-Imaohji H."/>
            <person name="Boudewijins M."/>
            <person name="Van Hoecke F."/>
            <person name="Bernier A.-M."/>
            <person name="Vandamme P."/>
        </authorList>
    </citation>
    <scope>NUCLEOTIDE SEQUENCE [LARGE SCALE GENOMIC DNA]</scope>
    <source>
        <strain evidence="9 10">NML 130206</strain>
    </source>
</reference>
<dbReference type="SUPFAM" id="SSF57716">
    <property type="entry name" value="Glucocorticoid receptor-like (DNA-binding domain)"/>
    <property type="match status" value="1"/>
</dbReference>
<keyword evidence="3 6" id="KW-0862">Zinc</keyword>
<name>A0A0Q0UFS0_9CORY</name>
<evidence type="ECO:0000256" key="7">
    <source>
        <dbReference type="PROSITE-ProRule" id="PRU01250"/>
    </source>
</evidence>
<comment type="similarity">
    <text evidence="6 7">Belongs to the ClpX chaperone family.</text>
</comment>
<feature type="binding site" evidence="6 7">
    <location>
        <position position="35"/>
    </location>
    <ligand>
        <name>Zn(2+)</name>
        <dbReference type="ChEBI" id="CHEBI:29105"/>
    </ligand>
</feature>
<dbReference type="FunFam" id="1.10.8.60:FF:000002">
    <property type="entry name" value="ATP-dependent Clp protease ATP-binding subunit ClpX"/>
    <property type="match status" value="1"/>
</dbReference>
<dbReference type="InterPro" id="IPR059188">
    <property type="entry name" value="Znf_CLPX-like"/>
</dbReference>
<dbReference type="GO" id="GO:0051082">
    <property type="term" value="F:unfolded protein binding"/>
    <property type="evidence" value="ECO:0007669"/>
    <property type="project" value="UniProtKB-UniRule"/>
</dbReference>
<dbReference type="EMBL" id="LKEV01000002">
    <property type="protein sequence ID" value="KQB86949.1"/>
    <property type="molecule type" value="Genomic_DNA"/>
</dbReference>
<dbReference type="NCBIfam" id="TIGR00382">
    <property type="entry name" value="clpX"/>
    <property type="match status" value="1"/>
</dbReference>
<dbReference type="GO" id="GO:0005524">
    <property type="term" value="F:ATP binding"/>
    <property type="evidence" value="ECO:0007669"/>
    <property type="project" value="UniProtKB-UniRule"/>
</dbReference>
<comment type="caution">
    <text evidence="9">The sequence shown here is derived from an EMBL/GenBank/DDBJ whole genome shotgun (WGS) entry which is preliminary data.</text>
</comment>
<keyword evidence="1 6" id="KW-0479">Metal-binding</keyword>
<protein>
    <recommendedName>
        <fullName evidence="6">ATP-dependent Clp protease ATP-binding subunit ClpX</fullName>
    </recommendedName>
</protein>
<evidence type="ECO:0000256" key="4">
    <source>
        <dbReference type="ARBA" id="ARBA00022840"/>
    </source>
</evidence>
<keyword evidence="9" id="KW-0378">Hydrolase</keyword>
<dbReference type="InterPro" id="IPR019489">
    <property type="entry name" value="Clp_ATPase_C"/>
</dbReference>
<evidence type="ECO:0000256" key="6">
    <source>
        <dbReference type="HAMAP-Rule" id="MF_00175"/>
    </source>
</evidence>
<dbReference type="SUPFAM" id="SSF52540">
    <property type="entry name" value="P-loop containing nucleoside triphosphate hydrolases"/>
    <property type="match status" value="1"/>
</dbReference>
<dbReference type="SMART" id="SM00382">
    <property type="entry name" value="AAA"/>
    <property type="match status" value="1"/>
</dbReference>
<comment type="subunit">
    <text evidence="6">Component of the ClpX-ClpP complex. Forms a hexameric ring that, in the presence of ATP, binds to fourteen ClpP subunits assembled into a disk-like structure with a central cavity, resembling the structure of eukaryotic proteasomes.</text>
</comment>
<dbReference type="OrthoDB" id="9804062at2"/>
<dbReference type="GO" id="GO:0016887">
    <property type="term" value="F:ATP hydrolysis activity"/>
    <property type="evidence" value="ECO:0007669"/>
    <property type="project" value="InterPro"/>
</dbReference>
<dbReference type="InterPro" id="IPR046425">
    <property type="entry name" value="ClpX_bact"/>
</dbReference>
<comment type="function">
    <text evidence="6">ATP-dependent specificity component of the Clp protease. It directs the protease to specific substrates. Can perform chaperone functions in the absence of ClpP.</text>
</comment>
<dbReference type="CDD" id="cd19497">
    <property type="entry name" value="RecA-like_ClpX"/>
    <property type="match status" value="1"/>
</dbReference>
<dbReference type="GO" id="GO:0046983">
    <property type="term" value="F:protein dimerization activity"/>
    <property type="evidence" value="ECO:0007669"/>
    <property type="project" value="UniProtKB-UniRule"/>
</dbReference>
<dbReference type="InterPro" id="IPR027417">
    <property type="entry name" value="P-loop_NTPase"/>
</dbReference>
<dbReference type="GO" id="GO:0140662">
    <property type="term" value="F:ATP-dependent protein folding chaperone"/>
    <property type="evidence" value="ECO:0007669"/>
    <property type="project" value="InterPro"/>
</dbReference>
<evidence type="ECO:0000256" key="1">
    <source>
        <dbReference type="ARBA" id="ARBA00022723"/>
    </source>
</evidence>
<evidence type="ECO:0000313" key="9">
    <source>
        <dbReference type="EMBL" id="KQB86949.1"/>
    </source>
</evidence>
<dbReference type="InterPro" id="IPR003593">
    <property type="entry name" value="AAA+_ATPase"/>
</dbReference>
<dbReference type="FunFam" id="3.40.50.300:FF:000005">
    <property type="entry name" value="ATP-dependent Clp protease ATP-binding subunit ClpX"/>
    <property type="match status" value="1"/>
</dbReference>
<evidence type="ECO:0000256" key="3">
    <source>
        <dbReference type="ARBA" id="ARBA00022833"/>
    </source>
</evidence>
<dbReference type="InterPro" id="IPR010603">
    <property type="entry name" value="Znf_CppX_C4"/>
</dbReference>
<dbReference type="STRING" id="1544413.Clow_01160"/>
<dbReference type="InterPro" id="IPR004487">
    <property type="entry name" value="Clp_protease_ATP-bd_su_ClpX"/>
</dbReference>
<keyword evidence="4 6" id="KW-0067">ATP-binding</keyword>
<dbReference type="AlphaFoldDB" id="A0A0Q0UFS0"/>
<dbReference type="InterPro" id="IPR038366">
    <property type="entry name" value="Znf_CppX_C4_sf"/>
</dbReference>
<feature type="binding site" evidence="6 7">
    <location>
        <position position="16"/>
    </location>
    <ligand>
        <name>Zn(2+)</name>
        <dbReference type="ChEBI" id="CHEBI:29105"/>
    </ligand>
</feature>
<feature type="domain" description="ClpX-type ZB" evidence="8">
    <location>
        <begin position="1"/>
        <end position="54"/>
    </location>
</feature>
<accession>A0A0Q0UFS0</accession>
<dbReference type="HAMAP" id="MF_00175">
    <property type="entry name" value="ClpX"/>
    <property type="match status" value="1"/>
</dbReference>
<keyword evidence="2 6" id="KW-0547">Nucleotide-binding</keyword>
<dbReference type="Gene3D" id="1.10.8.60">
    <property type="match status" value="1"/>
</dbReference>
<dbReference type="Gene3D" id="6.20.220.10">
    <property type="entry name" value="ClpX chaperone, C4-type zinc finger domain"/>
    <property type="match status" value="1"/>
</dbReference>
<keyword evidence="10" id="KW-1185">Reference proteome</keyword>
<dbReference type="PROSITE" id="PS51902">
    <property type="entry name" value="CLPX_ZB"/>
    <property type="match status" value="1"/>
</dbReference>
<dbReference type="GO" id="GO:0009376">
    <property type="term" value="C:HslUV protease complex"/>
    <property type="evidence" value="ECO:0007669"/>
    <property type="project" value="TreeGrafter"/>
</dbReference>
<dbReference type="PANTHER" id="PTHR48102:SF7">
    <property type="entry name" value="ATP-DEPENDENT CLP PROTEASE ATP-BINDING SUBUNIT CLPX-LIKE, MITOCHONDRIAL"/>
    <property type="match status" value="1"/>
</dbReference>
<dbReference type="Pfam" id="PF07724">
    <property type="entry name" value="AAA_2"/>
    <property type="match status" value="1"/>
</dbReference>
<dbReference type="GO" id="GO:0008233">
    <property type="term" value="F:peptidase activity"/>
    <property type="evidence" value="ECO:0007669"/>
    <property type="project" value="UniProtKB-KW"/>
</dbReference>
<dbReference type="SMART" id="SM00994">
    <property type="entry name" value="zf-C4_ClpX"/>
    <property type="match status" value="1"/>
</dbReference>
<dbReference type="SMART" id="SM01086">
    <property type="entry name" value="ClpB_D2-small"/>
    <property type="match status" value="1"/>
</dbReference>
<feature type="binding site" evidence="6 7">
    <location>
        <position position="38"/>
    </location>
    <ligand>
        <name>Zn(2+)</name>
        <dbReference type="ChEBI" id="CHEBI:29105"/>
    </ligand>
</feature>
<proteinExistence type="inferred from homology"/>
<feature type="binding site" evidence="6 7">
    <location>
        <position position="13"/>
    </location>
    <ligand>
        <name>Zn(2+)</name>
        <dbReference type="ChEBI" id="CHEBI:29105"/>
    </ligand>
</feature>
<dbReference type="PATRIC" id="fig|1544413.3.peg.1167"/>
<evidence type="ECO:0000259" key="8">
    <source>
        <dbReference type="PROSITE" id="PS51902"/>
    </source>
</evidence>
<dbReference type="GO" id="GO:0051603">
    <property type="term" value="P:proteolysis involved in protein catabolic process"/>
    <property type="evidence" value="ECO:0007669"/>
    <property type="project" value="TreeGrafter"/>
</dbReference>
<dbReference type="InterPro" id="IPR003959">
    <property type="entry name" value="ATPase_AAA_core"/>
</dbReference>
<sequence>MARMQESADLLKCSFCGKTQKQVKKLIAGGGVYICDECIELCNEIIEEEMGAAQASQQDQQGRLPKPSEIRAFLDEYVIGQDEAKRVLAVAVYNHYKRIREAESASSFRKREDEVEIAKSNILMLGPTGSGKTYLAQTLARLLDVPFAIADATSLTEAGYVGEDVENILLKLLHAADFDVQRAQHGIIYVDEVDKISRKSENPSITRDVSGEGVQQALLKILEGTTASIPPQGGRKHPNQDLIQLDTSNILFIVAGAFAGLDRVIQERVGKRSLGFGSVVESLDAHKSQDIFAQVQPEDLVRFGLIPEFIGRLPVVATVGNLDRASLVQVLTEPKNALVRQYQRLFDIDGVDLRFETEALEAIADKAIERDTGARGLRAIMEELLVPVMYEIPDREGPGELIVTGAMVRGEEELLVEDCAEERSA</sequence>
<evidence type="ECO:0000256" key="2">
    <source>
        <dbReference type="ARBA" id="ARBA00022741"/>
    </source>
</evidence>
<dbReference type="Proteomes" id="UP000050488">
    <property type="component" value="Unassembled WGS sequence"/>
</dbReference>
<keyword evidence="9" id="KW-0645">Protease</keyword>
<dbReference type="GO" id="GO:0051301">
    <property type="term" value="P:cell division"/>
    <property type="evidence" value="ECO:0007669"/>
    <property type="project" value="TreeGrafter"/>
</dbReference>
<evidence type="ECO:0000256" key="5">
    <source>
        <dbReference type="ARBA" id="ARBA00023186"/>
    </source>
</evidence>
<dbReference type="Pfam" id="PF10431">
    <property type="entry name" value="ClpB_D2-small"/>
    <property type="match status" value="1"/>
</dbReference>
<feature type="binding site" evidence="6">
    <location>
        <begin position="127"/>
        <end position="134"/>
    </location>
    <ligand>
        <name>ATP</name>
        <dbReference type="ChEBI" id="CHEBI:30616"/>
    </ligand>
</feature>
<gene>
    <name evidence="6 9" type="primary">clpX</name>
    <name evidence="9" type="ORF">Clow_01160</name>
</gene>
<keyword evidence="5 6" id="KW-0143">Chaperone</keyword>
<dbReference type="GO" id="GO:0008270">
    <property type="term" value="F:zinc ion binding"/>
    <property type="evidence" value="ECO:0007669"/>
    <property type="project" value="UniProtKB-UniRule"/>
</dbReference>
<dbReference type="NCBIfam" id="NF003745">
    <property type="entry name" value="PRK05342.1"/>
    <property type="match status" value="1"/>
</dbReference>
<evidence type="ECO:0000313" key="10">
    <source>
        <dbReference type="Proteomes" id="UP000050488"/>
    </source>
</evidence>
<dbReference type="InterPro" id="IPR050052">
    <property type="entry name" value="ATP-dep_Clp_protease_ClpX"/>
</dbReference>
<dbReference type="RefSeq" id="WP_055177461.1">
    <property type="nucleotide sequence ID" value="NZ_JAUSQY010000001.1"/>
</dbReference>
<dbReference type="Pfam" id="PF06689">
    <property type="entry name" value="zf-C4_ClpX"/>
    <property type="match status" value="1"/>
</dbReference>
<organism evidence="9 10">
    <name type="scientific">Corynebacterium lowii</name>
    <dbReference type="NCBI Taxonomy" id="1544413"/>
    <lineage>
        <taxon>Bacteria</taxon>
        <taxon>Bacillati</taxon>
        <taxon>Actinomycetota</taxon>
        <taxon>Actinomycetes</taxon>
        <taxon>Mycobacteriales</taxon>
        <taxon>Corynebacteriaceae</taxon>
        <taxon>Corynebacterium</taxon>
    </lineage>
</organism>